<sequence length="247" mass="27039">MTAIETDGLTKRYGDVDALVDLSLTVPDGELFALLGPNGSGKTTTIEILTGQLEPTSGTAAVLGHDPVADPLAVRQSVGILPEREDPPSFLTPREYLQFVGSVRDLDDVTARIDEWAERFEFAGLLDTLSTDLSEGERQRVMLAAAFVHEPDLVFIDEPLVNLDPLMQEQIKGHFREYVERGNTVFLSTHFIEVAEELCTQVAIVSDGRLVAERDPRELAAGERLLDVFRTEVNAAEADTPASPAQH</sequence>
<dbReference type="EMBL" id="FOCX01000008">
    <property type="protein sequence ID" value="SEO13398.1"/>
    <property type="molecule type" value="Genomic_DNA"/>
</dbReference>
<evidence type="ECO:0000256" key="3">
    <source>
        <dbReference type="ARBA" id="ARBA00022741"/>
    </source>
</evidence>
<dbReference type="SMART" id="SM00382">
    <property type="entry name" value="AAA"/>
    <property type="match status" value="1"/>
</dbReference>
<dbReference type="InterPro" id="IPR027417">
    <property type="entry name" value="P-loop_NTPase"/>
</dbReference>
<dbReference type="GO" id="GO:0016887">
    <property type="term" value="F:ATP hydrolysis activity"/>
    <property type="evidence" value="ECO:0007669"/>
    <property type="project" value="InterPro"/>
</dbReference>
<dbReference type="RefSeq" id="WP_092659880.1">
    <property type="nucleotide sequence ID" value="NZ_FOCX01000008.1"/>
</dbReference>
<evidence type="ECO:0000256" key="4">
    <source>
        <dbReference type="ARBA" id="ARBA00022840"/>
    </source>
</evidence>
<comment type="similarity">
    <text evidence="1">Belongs to the ABC transporter superfamily.</text>
</comment>
<organism evidence="6 7">
    <name type="scientific">Halorientalis persicus</name>
    <dbReference type="NCBI Taxonomy" id="1367881"/>
    <lineage>
        <taxon>Archaea</taxon>
        <taxon>Methanobacteriati</taxon>
        <taxon>Methanobacteriota</taxon>
        <taxon>Stenosarchaea group</taxon>
        <taxon>Halobacteria</taxon>
        <taxon>Halobacteriales</taxon>
        <taxon>Haloarculaceae</taxon>
        <taxon>Halorientalis</taxon>
    </lineage>
</organism>
<evidence type="ECO:0000313" key="7">
    <source>
        <dbReference type="Proteomes" id="UP000198775"/>
    </source>
</evidence>
<dbReference type="CDD" id="cd03230">
    <property type="entry name" value="ABC_DR_subfamily_A"/>
    <property type="match status" value="1"/>
</dbReference>
<feature type="domain" description="ABC transporter" evidence="5">
    <location>
        <begin position="4"/>
        <end position="232"/>
    </location>
</feature>
<name>A0A1H8M864_9EURY</name>
<keyword evidence="7" id="KW-1185">Reference proteome</keyword>
<dbReference type="InterPro" id="IPR003593">
    <property type="entry name" value="AAA+_ATPase"/>
</dbReference>
<evidence type="ECO:0000256" key="1">
    <source>
        <dbReference type="ARBA" id="ARBA00005417"/>
    </source>
</evidence>
<dbReference type="OrthoDB" id="87732at2157"/>
<proteinExistence type="inferred from homology"/>
<keyword evidence="4 6" id="KW-0067">ATP-binding</keyword>
<dbReference type="PANTHER" id="PTHR42711:SF5">
    <property type="entry name" value="ABC TRANSPORTER ATP-BINDING PROTEIN NATA"/>
    <property type="match status" value="1"/>
</dbReference>
<dbReference type="Pfam" id="PF00005">
    <property type="entry name" value="ABC_tran"/>
    <property type="match status" value="1"/>
</dbReference>
<dbReference type="InterPro" id="IPR003439">
    <property type="entry name" value="ABC_transporter-like_ATP-bd"/>
</dbReference>
<evidence type="ECO:0000259" key="5">
    <source>
        <dbReference type="PROSITE" id="PS50893"/>
    </source>
</evidence>
<dbReference type="AlphaFoldDB" id="A0A1H8M864"/>
<dbReference type="Proteomes" id="UP000198775">
    <property type="component" value="Unassembled WGS sequence"/>
</dbReference>
<dbReference type="SUPFAM" id="SSF52540">
    <property type="entry name" value="P-loop containing nucleoside triphosphate hydrolases"/>
    <property type="match status" value="1"/>
</dbReference>
<dbReference type="PROSITE" id="PS50893">
    <property type="entry name" value="ABC_TRANSPORTER_2"/>
    <property type="match status" value="1"/>
</dbReference>
<dbReference type="PANTHER" id="PTHR42711">
    <property type="entry name" value="ABC TRANSPORTER ATP-BINDING PROTEIN"/>
    <property type="match status" value="1"/>
</dbReference>
<keyword evidence="2" id="KW-0813">Transport</keyword>
<keyword evidence="3" id="KW-0547">Nucleotide-binding</keyword>
<dbReference type="InterPro" id="IPR050763">
    <property type="entry name" value="ABC_transporter_ATP-binding"/>
</dbReference>
<evidence type="ECO:0000256" key="2">
    <source>
        <dbReference type="ARBA" id="ARBA00022448"/>
    </source>
</evidence>
<evidence type="ECO:0000313" key="6">
    <source>
        <dbReference type="EMBL" id="SEO13398.1"/>
    </source>
</evidence>
<accession>A0A1H8M864</accession>
<protein>
    <submittedName>
        <fullName evidence="6">ABC-2 type transport system ATP-binding protein</fullName>
    </submittedName>
</protein>
<reference evidence="7" key="1">
    <citation type="submission" date="2016-10" db="EMBL/GenBank/DDBJ databases">
        <authorList>
            <person name="Varghese N."/>
            <person name="Submissions S."/>
        </authorList>
    </citation>
    <scope>NUCLEOTIDE SEQUENCE [LARGE SCALE GENOMIC DNA]</scope>
    <source>
        <strain evidence="7">IBRC-M 10043</strain>
    </source>
</reference>
<dbReference type="Gene3D" id="3.40.50.300">
    <property type="entry name" value="P-loop containing nucleotide triphosphate hydrolases"/>
    <property type="match status" value="1"/>
</dbReference>
<gene>
    <name evidence="6" type="ORF">SAMN05216388_1008148</name>
</gene>
<dbReference type="GO" id="GO:0005524">
    <property type="term" value="F:ATP binding"/>
    <property type="evidence" value="ECO:0007669"/>
    <property type="project" value="UniProtKB-KW"/>
</dbReference>